<accession>A0AA88GPG4</accession>
<dbReference type="AlphaFoldDB" id="A0AA88GPG4"/>
<dbReference type="RefSeq" id="XP_044548488.1">
    <property type="nucleotide sequence ID" value="XM_044694452.1"/>
</dbReference>
<evidence type="ECO:0008006" key="4">
    <source>
        <dbReference type="Google" id="ProtNLM"/>
    </source>
</evidence>
<gene>
    <name evidence="2" type="ORF">C9374_004776</name>
</gene>
<feature type="compositionally biased region" description="Low complexity" evidence="1">
    <location>
        <begin position="28"/>
        <end position="42"/>
    </location>
</feature>
<dbReference type="EMBL" id="PYSW02000022">
    <property type="protein sequence ID" value="KAG2382809.1"/>
    <property type="molecule type" value="Genomic_DNA"/>
</dbReference>
<proteinExistence type="predicted"/>
<name>A0AA88GPG4_NAELO</name>
<feature type="region of interest" description="Disordered" evidence="1">
    <location>
        <begin position="1"/>
        <end position="46"/>
    </location>
</feature>
<organism evidence="2 3">
    <name type="scientific">Naegleria lovaniensis</name>
    <name type="common">Amoeba</name>
    <dbReference type="NCBI Taxonomy" id="51637"/>
    <lineage>
        <taxon>Eukaryota</taxon>
        <taxon>Discoba</taxon>
        <taxon>Heterolobosea</taxon>
        <taxon>Tetramitia</taxon>
        <taxon>Eutetramitia</taxon>
        <taxon>Vahlkampfiidae</taxon>
        <taxon>Naegleria</taxon>
    </lineage>
</organism>
<protein>
    <recommendedName>
        <fullName evidence="4">SHOCT domain-containing protein</fullName>
    </recommendedName>
</protein>
<dbReference type="Proteomes" id="UP000816034">
    <property type="component" value="Unassembled WGS sequence"/>
</dbReference>
<sequence length="82" mass="9198">MSWNSDAYKNRGVDSGLSEMFGIDDGNSKSSSTTSTKTPSSKQQAIELKGTTEQMIAQLDEYLKKGVINRIQYEQFKKQITQ</sequence>
<comment type="caution">
    <text evidence="2">The sequence shown here is derived from an EMBL/GenBank/DDBJ whole genome shotgun (WGS) entry which is preliminary data.</text>
</comment>
<evidence type="ECO:0000313" key="2">
    <source>
        <dbReference type="EMBL" id="KAG2382809.1"/>
    </source>
</evidence>
<evidence type="ECO:0000313" key="3">
    <source>
        <dbReference type="Proteomes" id="UP000816034"/>
    </source>
</evidence>
<reference evidence="2 3" key="1">
    <citation type="journal article" date="2018" name="BMC Genomics">
        <title>The genome of Naegleria lovaniensis, the basis for a comparative approach to unravel pathogenicity factors of the human pathogenic amoeba N. fowleri.</title>
        <authorList>
            <person name="Liechti N."/>
            <person name="Schurch N."/>
            <person name="Bruggmann R."/>
            <person name="Wittwer M."/>
        </authorList>
    </citation>
    <scope>NUCLEOTIDE SEQUENCE [LARGE SCALE GENOMIC DNA]</scope>
    <source>
        <strain evidence="2 3">ATCC 30569</strain>
    </source>
</reference>
<dbReference type="GeneID" id="68097231"/>
<evidence type="ECO:0000256" key="1">
    <source>
        <dbReference type="SAM" id="MobiDB-lite"/>
    </source>
</evidence>
<keyword evidence="3" id="KW-1185">Reference proteome</keyword>